<keyword evidence="5" id="KW-0547">Nucleotide-binding</keyword>
<accession>A0ABV5ZUJ3</accession>
<keyword evidence="4" id="KW-0808">Transferase</keyword>
<dbReference type="InterPro" id="IPR005467">
    <property type="entry name" value="His_kinase_dom"/>
</dbReference>
<name>A0ABV5ZUJ3_9PSEU</name>
<dbReference type="InterPro" id="IPR003594">
    <property type="entry name" value="HATPase_dom"/>
</dbReference>
<evidence type="ECO:0000256" key="9">
    <source>
        <dbReference type="SAM" id="Phobius"/>
    </source>
</evidence>
<evidence type="ECO:0000256" key="8">
    <source>
        <dbReference type="ARBA" id="ARBA00023012"/>
    </source>
</evidence>
<keyword evidence="6 11" id="KW-0418">Kinase</keyword>
<dbReference type="Proteomes" id="UP001589693">
    <property type="component" value="Unassembled WGS sequence"/>
</dbReference>
<dbReference type="CDD" id="cd16917">
    <property type="entry name" value="HATPase_UhpB-NarQ-NarX-like"/>
    <property type="match status" value="1"/>
</dbReference>
<dbReference type="InterPro" id="IPR011712">
    <property type="entry name" value="Sig_transdc_His_kin_sub3_dim/P"/>
</dbReference>
<dbReference type="SUPFAM" id="SSF55874">
    <property type="entry name" value="ATPase domain of HSP90 chaperone/DNA topoisomerase II/histidine kinase"/>
    <property type="match status" value="1"/>
</dbReference>
<dbReference type="Pfam" id="PF07730">
    <property type="entry name" value="HisKA_3"/>
    <property type="match status" value="1"/>
</dbReference>
<proteinExistence type="predicted"/>
<dbReference type="GO" id="GO:0016301">
    <property type="term" value="F:kinase activity"/>
    <property type="evidence" value="ECO:0007669"/>
    <property type="project" value="UniProtKB-KW"/>
</dbReference>
<dbReference type="InterPro" id="IPR050482">
    <property type="entry name" value="Sensor_HK_TwoCompSys"/>
</dbReference>
<dbReference type="RefSeq" id="WP_377851771.1">
    <property type="nucleotide sequence ID" value="NZ_JBHLZU010000010.1"/>
</dbReference>
<keyword evidence="9" id="KW-0472">Membrane</keyword>
<evidence type="ECO:0000256" key="7">
    <source>
        <dbReference type="ARBA" id="ARBA00022840"/>
    </source>
</evidence>
<gene>
    <name evidence="11" type="ORF">ACFFQA_11525</name>
</gene>
<keyword evidence="8" id="KW-0902">Two-component regulatory system</keyword>
<organism evidence="11 12">
    <name type="scientific">Allokutzneria oryzae</name>
    <dbReference type="NCBI Taxonomy" id="1378989"/>
    <lineage>
        <taxon>Bacteria</taxon>
        <taxon>Bacillati</taxon>
        <taxon>Actinomycetota</taxon>
        <taxon>Actinomycetes</taxon>
        <taxon>Pseudonocardiales</taxon>
        <taxon>Pseudonocardiaceae</taxon>
        <taxon>Allokutzneria</taxon>
    </lineage>
</organism>
<evidence type="ECO:0000256" key="4">
    <source>
        <dbReference type="ARBA" id="ARBA00022679"/>
    </source>
</evidence>
<dbReference type="Gene3D" id="3.30.565.10">
    <property type="entry name" value="Histidine kinase-like ATPase, C-terminal domain"/>
    <property type="match status" value="1"/>
</dbReference>
<comment type="catalytic activity">
    <reaction evidence="1">
        <text>ATP + protein L-histidine = ADP + protein N-phospho-L-histidine.</text>
        <dbReference type="EC" id="2.7.13.3"/>
    </reaction>
</comment>
<feature type="transmembrane region" description="Helical" evidence="9">
    <location>
        <begin position="49"/>
        <end position="71"/>
    </location>
</feature>
<keyword evidence="9" id="KW-1133">Transmembrane helix</keyword>
<keyword evidence="3" id="KW-0597">Phosphoprotein</keyword>
<evidence type="ECO:0000259" key="10">
    <source>
        <dbReference type="PROSITE" id="PS50109"/>
    </source>
</evidence>
<dbReference type="SMART" id="SM00387">
    <property type="entry name" value="HATPase_c"/>
    <property type="match status" value="1"/>
</dbReference>
<dbReference type="Gene3D" id="1.20.5.1930">
    <property type="match status" value="1"/>
</dbReference>
<sequence>MPSSRDVLLCTATAALVFGAALAEGSPAKPMALAVLSVGVVAPLMARKTLPLTSAGLSVLVALLGFAVPGWSGKLVAMAACASAAYHRPNRLAGVLAISVLGFLLVPAFVAAKPMGTTTVLTEMIITAIAPAVVGYAVRLRGERAEQLARLHRAEAARTVAEERAGLAREVHDAVGHHLTAIRMQAAAARHVLTNAPPVATTTLDTINDVAARALSEVREMLETLRDRPSGSRITEVADLVDLLSTSDRKVTVELPSGLDRLPALVDHGGYRLAQEALTNAVRHAGASTVAVTVARDADAVTITVEDDGPGTPPDGGVAEGSGIRGMRERARLLGGTLTIGAAVPHGWRVRAVLPVRAGQR</sequence>
<feature type="transmembrane region" description="Helical" evidence="9">
    <location>
        <begin position="118"/>
        <end position="138"/>
    </location>
</feature>
<dbReference type="PANTHER" id="PTHR24421">
    <property type="entry name" value="NITRATE/NITRITE SENSOR PROTEIN NARX-RELATED"/>
    <property type="match status" value="1"/>
</dbReference>
<dbReference type="InterPro" id="IPR036890">
    <property type="entry name" value="HATPase_C_sf"/>
</dbReference>
<feature type="domain" description="Histidine kinase" evidence="10">
    <location>
        <begin position="272"/>
        <end position="358"/>
    </location>
</feature>
<dbReference type="EMBL" id="JBHLZU010000010">
    <property type="protein sequence ID" value="MFB9904562.1"/>
    <property type="molecule type" value="Genomic_DNA"/>
</dbReference>
<dbReference type="Pfam" id="PF02518">
    <property type="entry name" value="HATPase_c"/>
    <property type="match status" value="1"/>
</dbReference>
<keyword evidence="12" id="KW-1185">Reference proteome</keyword>
<keyword evidence="9" id="KW-0812">Transmembrane</keyword>
<dbReference type="PROSITE" id="PS50109">
    <property type="entry name" value="HIS_KIN"/>
    <property type="match status" value="1"/>
</dbReference>
<evidence type="ECO:0000256" key="2">
    <source>
        <dbReference type="ARBA" id="ARBA00012438"/>
    </source>
</evidence>
<protein>
    <recommendedName>
        <fullName evidence="2">histidine kinase</fullName>
        <ecNumber evidence="2">2.7.13.3</ecNumber>
    </recommendedName>
</protein>
<reference evidence="11 12" key="1">
    <citation type="submission" date="2024-09" db="EMBL/GenBank/DDBJ databases">
        <authorList>
            <person name="Sun Q."/>
            <person name="Mori K."/>
        </authorList>
    </citation>
    <scope>NUCLEOTIDE SEQUENCE [LARGE SCALE GENOMIC DNA]</scope>
    <source>
        <strain evidence="11 12">TBRC 7907</strain>
    </source>
</reference>
<keyword evidence="7" id="KW-0067">ATP-binding</keyword>
<comment type="caution">
    <text evidence="11">The sequence shown here is derived from an EMBL/GenBank/DDBJ whole genome shotgun (WGS) entry which is preliminary data.</text>
</comment>
<evidence type="ECO:0000256" key="6">
    <source>
        <dbReference type="ARBA" id="ARBA00022777"/>
    </source>
</evidence>
<evidence type="ECO:0000256" key="5">
    <source>
        <dbReference type="ARBA" id="ARBA00022741"/>
    </source>
</evidence>
<dbReference type="EC" id="2.7.13.3" evidence="2"/>
<feature type="transmembrane region" description="Helical" evidence="9">
    <location>
        <begin position="92"/>
        <end position="112"/>
    </location>
</feature>
<evidence type="ECO:0000313" key="11">
    <source>
        <dbReference type="EMBL" id="MFB9904562.1"/>
    </source>
</evidence>
<evidence type="ECO:0000256" key="1">
    <source>
        <dbReference type="ARBA" id="ARBA00000085"/>
    </source>
</evidence>
<evidence type="ECO:0000313" key="12">
    <source>
        <dbReference type="Proteomes" id="UP001589693"/>
    </source>
</evidence>
<evidence type="ECO:0000256" key="3">
    <source>
        <dbReference type="ARBA" id="ARBA00022553"/>
    </source>
</evidence>
<dbReference type="PANTHER" id="PTHR24421:SF10">
    <property type="entry name" value="NITRATE_NITRITE SENSOR PROTEIN NARQ"/>
    <property type="match status" value="1"/>
</dbReference>